<keyword evidence="6" id="KW-0808">Transferase</keyword>
<evidence type="ECO:0000259" key="14">
    <source>
        <dbReference type="Pfam" id="PF15024"/>
    </source>
</evidence>
<evidence type="ECO:0000256" key="5">
    <source>
        <dbReference type="ARBA" id="ARBA00022676"/>
    </source>
</evidence>
<reference evidence="15 16" key="2">
    <citation type="submission" date="2018-11" db="EMBL/GenBank/DDBJ databases">
        <authorList>
            <consortium name="Pathogen Informatics"/>
        </authorList>
    </citation>
    <scope>NUCLEOTIDE SEQUENCE [LARGE SCALE GENOMIC DNA]</scope>
</reference>
<evidence type="ECO:0000256" key="4">
    <source>
        <dbReference type="ARBA" id="ARBA00012671"/>
    </source>
</evidence>
<proteinExistence type="inferred from homology"/>
<dbReference type="EMBL" id="UYRT01006555">
    <property type="protein sequence ID" value="VDK40731.1"/>
    <property type="molecule type" value="Genomic_DNA"/>
</dbReference>
<comment type="pathway">
    <text evidence="2">Protein modification; protein glycosylation.</text>
</comment>
<dbReference type="Pfam" id="PF15024">
    <property type="entry name" value="Glyco_transf_18"/>
    <property type="match status" value="1"/>
</dbReference>
<evidence type="ECO:0000313" key="16">
    <source>
        <dbReference type="Proteomes" id="UP000271098"/>
    </source>
</evidence>
<dbReference type="WBParaSite" id="GPUH_0000373501-mRNA-1">
    <property type="protein sequence ID" value="GPUH_0000373501-mRNA-1"/>
    <property type="gene ID" value="GPUH_0000373501"/>
</dbReference>
<comment type="similarity">
    <text evidence="3">Belongs to the glycosyltransferase 18 family.</text>
</comment>
<keyword evidence="8" id="KW-0735">Signal-anchor</keyword>
<evidence type="ECO:0000256" key="9">
    <source>
        <dbReference type="ARBA" id="ARBA00022989"/>
    </source>
</evidence>
<dbReference type="AlphaFoldDB" id="A0A183D4T7"/>
<dbReference type="GO" id="GO:0000139">
    <property type="term" value="C:Golgi membrane"/>
    <property type="evidence" value="ECO:0007669"/>
    <property type="project" value="UniProtKB-SubCell"/>
</dbReference>
<evidence type="ECO:0000256" key="10">
    <source>
        <dbReference type="ARBA" id="ARBA00023034"/>
    </source>
</evidence>
<gene>
    <name evidence="15" type="ORF">GPUH_LOCUS3729</name>
</gene>
<evidence type="ECO:0000256" key="12">
    <source>
        <dbReference type="ARBA" id="ARBA00023180"/>
    </source>
</evidence>
<evidence type="ECO:0000256" key="7">
    <source>
        <dbReference type="ARBA" id="ARBA00022692"/>
    </source>
</evidence>
<keyword evidence="7" id="KW-0812">Transmembrane</keyword>
<dbReference type="UniPathway" id="UPA00378"/>
<reference evidence="17" key="1">
    <citation type="submission" date="2016-06" db="UniProtKB">
        <authorList>
            <consortium name="WormBaseParasite"/>
        </authorList>
    </citation>
    <scope>IDENTIFICATION</scope>
</reference>
<dbReference type="EC" id="2.4.1.155" evidence="4"/>
<evidence type="ECO:0000256" key="8">
    <source>
        <dbReference type="ARBA" id="ARBA00022968"/>
    </source>
</evidence>
<evidence type="ECO:0000313" key="15">
    <source>
        <dbReference type="EMBL" id="VDK40731.1"/>
    </source>
</evidence>
<dbReference type="GO" id="GO:0030144">
    <property type="term" value="F:alpha-1,6-mannosylglycoprotein 6-beta-N-acetylglucosaminyltransferase activity"/>
    <property type="evidence" value="ECO:0007669"/>
    <property type="project" value="UniProtKB-EC"/>
</dbReference>
<keyword evidence="10" id="KW-0333">Golgi apparatus</keyword>
<evidence type="ECO:0000256" key="2">
    <source>
        <dbReference type="ARBA" id="ARBA00004922"/>
    </source>
</evidence>
<evidence type="ECO:0000256" key="3">
    <source>
        <dbReference type="ARBA" id="ARBA00007477"/>
    </source>
</evidence>
<accession>A0A183D4T7</accession>
<organism evidence="17">
    <name type="scientific">Gongylonema pulchrum</name>
    <dbReference type="NCBI Taxonomy" id="637853"/>
    <lineage>
        <taxon>Eukaryota</taxon>
        <taxon>Metazoa</taxon>
        <taxon>Ecdysozoa</taxon>
        <taxon>Nematoda</taxon>
        <taxon>Chromadorea</taxon>
        <taxon>Rhabditida</taxon>
        <taxon>Spirurina</taxon>
        <taxon>Spiruromorpha</taxon>
        <taxon>Spiruroidea</taxon>
        <taxon>Gongylonematidae</taxon>
        <taxon>Gongylonema</taxon>
    </lineage>
</organism>
<evidence type="ECO:0000256" key="6">
    <source>
        <dbReference type="ARBA" id="ARBA00022679"/>
    </source>
</evidence>
<evidence type="ECO:0000313" key="17">
    <source>
        <dbReference type="WBParaSite" id="GPUH_0000373501-mRNA-1"/>
    </source>
</evidence>
<dbReference type="InterPro" id="IPR052105">
    <property type="entry name" value="MGAT5_Glycosyltransferase"/>
</dbReference>
<feature type="domain" description="Glycosyltransferase family 18 catalytic" evidence="14">
    <location>
        <begin position="1"/>
        <end position="187"/>
    </location>
</feature>
<keyword evidence="11" id="KW-0472">Membrane</keyword>
<keyword evidence="9" id="KW-1133">Transmembrane helix</keyword>
<evidence type="ECO:0000256" key="11">
    <source>
        <dbReference type="ARBA" id="ARBA00023136"/>
    </source>
</evidence>
<dbReference type="InterPro" id="IPR026116">
    <property type="entry name" value="GT18_cat"/>
</dbReference>
<evidence type="ECO:0000256" key="1">
    <source>
        <dbReference type="ARBA" id="ARBA00004323"/>
    </source>
</evidence>
<protein>
    <recommendedName>
        <fullName evidence="4">alpha-1,6-mannosyl-glycoprotein 6-beta-N-acetylglucosaminyltransferase</fullName>
        <ecNumber evidence="4">2.4.1.155</ecNumber>
    </recommendedName>
</protein>
<dbReference type="GO" id="GO:0006487">
    <property type="term" value="P:protein N-linked glycosylation"/>
    <property type="evidence" value="ECO:0007669"/>
    <property type="project" value="TreeGrafter"/>
</dbReference>
<comment type="catalytic activity">
    <reaction evidence="13">
        <text>N(4)-{beta-D-GlcNAc-(1-&gt;2)-[beta-D-GlcNAc-(1-&gt;4)]-alpha-D-Man-(1-&gt;3)-[beta-D-GlcNAc-(1-&gt;2)-alpha-D-Man-(1-&gt;6)]-beta-D-Man-(1-&gt;4)-beta-D-GlcNAc-(1-&gt;4)-beta-D-GlcNAc}-L-asparaginyl-[protein] + UDP-N-acetyl-alpha-D-glucosamine = N(4)-{beta-D-GlcNAc-(1-&gt;2)-[beta-D-GlcNAc-(1-&gt;4)]-alpha-D-Man-(1-&gt;3)-[beta-D-GlcNAc-(1-&gt;2)-[beta-D-GlcNAc-(1-&gt;6)]-alpha-D-Man-(1-&gt;6)]-beta-D-Man-(1-&gt;4)-beta-D-GlcNAc-(1-&gt;4)-beta-D-GlcNAc}-L-asparaginyl-[protein] + UDP + H(+)</text>
        <dbReference type="Rhea" id="RHEA:16921"/>
        <dbReference type="Rhea" id="RHEA-COMP:14374"/>
        <dbReference type="Rhea" id="RHEA-COMP:14377"/>
        <dbReference type="ChEBI" id="CHEBI:15378"/>
        <dbReference type="ChEBI" id="CHEBI:57705"/>
        <dbReference type="ChEBI" id="CHEBI:58223"/>
        <dbReference type="ChEBI" id="CHEBI:139507"/>
        <dbReference type="ChEBI" id="CHEBI:139510"/>
        <dbReference type="EC" id="2.4.1.155"/>
    </reaction>
</comment>
<sequence>MTMFPHTDDNTFLGFVVEMHPVNENVSRRNATLVYGKAAYMWNGSRPLIETVQKFTEIHATVGDTCKNCYLSDFDKLLIKNHGILPTARLHSLMRRVKIFLGLGFPLEGPAPLEAIASGAVFINPSFRPAKSRKTYDFFREKPTLRELTSQNPYAETFIGRPHVITVDIANLSLVEEAVQEALHSKVFLWHLFQLSQITSSSTSPPHPAFPPFALPPVRTWILFSQKFAFADKNFGETS</sequence>
<comment type="subcellular location">
    <subcellularLocation>
        <location evidence="1">Golgi apparatus membrane</location>
        <topology evidence="1">Single-pass type II membrane protein</topology>
    </subcellularLocation>
</comment>
<keyword evidence="12" id="KW-0325">Glycoprotein</keyword>
<dbReference type="PANTHER" id="PTHR15075:SF2">
    <property type="entry name" value="ALPHA-1,6-MANNOSYLGLYCOPROTEIN 6-BETA-N-ACETYLGLUCOSAMINYLTRANSFERASE"/>
    <property type="match status" value="1"/>
</dbReference>
<keyword evidence="5" id="KW-0328">Glycosyltransferase</keyword>
<dbReference type="Proteomes" id="UP000271098">
    <property type="component" value="Unassembled WGS sequence"/>
</dbReference>
<evidence type="ECO:0000256" key="13">
    <source>
        <dbReference type="ARBA" id="ARBA00048243"/>
    </source>
</evidence>
<name>A0A183D4T7_9BILA</name>
<keyword evidence="16" id="KW-1185">Reference proteome</keyword>
<dbReference type="PANTHER" id="PTHR15075">
    <property type="entry name" value="ALPHA-MANNOSIDE BETA-1,6-N-ACETYLGLUCOSAMINYLTRANSFERASE"/>
    <property type="match status" value="1"/>
</dbReference>
<dbReference type="OrthoDB" id="2113294at2759"/>